<evidence type="ECO:0000313" key="1">
    <source>
        <dbReference type="EMBL" id="AGM10131.1"/>
    </source>
</evidence>
<sequence length="67" mass="7658">MSRRQKTEEEQIDDAVVHALLSGMTPKHRSAVLGELSENGRRKALESEYDGRVAHWNRTHDTKWGEG</sequence>
<gene>
    <name evidence="1" type="ORF">AORI_7549</name>
</gene>
<proteinExistence type="predicted"/>
<dbReference type="Proteomes" id="UP000013968">
    <property type="component" value="Chromosome"/>
</dbReference>
<evidence type="ECO:0000313" key="2">
    <source>
        <dbReference type="Proteomes" id="UP000013968"/>
    </source>
</evidence>
<keyword evidence="2" id="KW-1185">Reference proteome</keyword>
<dbReference type="KEGG" id="aoi:AORI_7549"/>
<accession>R4TD13</accession>
<protein>
    <submittedName>
        <fullName evidence="1">Uncharacterized protein</fullName>
    </submittedName>
</protein>
<dbReference type="RefSeq" id="WP_016337810.1">
    <property type="nucleotide sequence ID" value="NC_021252.1"/>
</dbReference>
<organism evidence="1 2">
    <name type="scientific">Amycolatopsis keratiniphila</name>
    <dbReference type="NCBI Taxonomy" id="129921"/>
    <lineage>
        <taxon>Bacteria</taxon>
        <taxon>Bacillati</taxon>
        <taxon>Actinomycetota</taxon>
        <taxon>Actinomycetes</taxon>
        <taxon>Pseudonocardiales</taxon>
        <taxon>Pseudonocardiaceae</taxon>
        <taxon>Amycolatopsis</taxon>
        <taxon>Amycolatopsis japonica group</taxon>
    </lineage>
</organism>
<name>R4TD13_9PSEU</name>
<dbReference type="PATRIC" id="fig|1156913.3.peg.7697"/>
<dbReference type="HOGENOM" id="CLU_2802973_0_0_11"/>
<dbReference type="EMBL" id="CP003410">
    <property type="protein sequence ID" value="AGM10131.1"/>
    <property type="molecule type" value="Genomic_DNA"/>
</dbReference>
<dbReference type="AlphaFoldDB" id="R4TD13"/>
<reference evidence="1 2" key="1">
    <citation type="journal article" date="2013" name="BMC Genomics">
        <title>ContigScape: a Cytoscape plugin facilitating microbial genome gap closing.</title>
        <authorList>
            <person name="Tang B."/>
            <person name="Wang Q."/>
            <person name="Yang M."/>
            <person name="Xie F."/>
            <person name="Zhu Y."/>
            <person name="Zhuo Y."/>
            <person name="Wang S."/>
            <person name="Gao H."/>
            <person name="Ding X."/>
            <person name="Zhang L."/>
            <person name="Zhao G."/>
            <person name="Zheng H."/>
        </authorList>
    </citation>
    <scope>NUCLEOTIDE SEQUENCE [LARGE SCALE GENOMIC DNA]</scope>
    <source>
        <strain evidence="1 2">HCCB10007</strain>
    </source>
</reference>